<dbReference type="Gene3D" id="3.30.1950.10">
    <property type="entry name" value="wza like domain"/>
    <property type="match status" value="1"/>
</dbReference>
<dbReference type="InterPro" id="IPR049712">
    <property type="entry name" value="Poly_export"/>
</dbReference>
<evidence type="ECO:0000259" key="4">
    <source>
        <dbReference type="Pfam" id="PF02563"/>
    </source>
</evidence>
<dbReference type="Pfam" id="PF10531">
    <property type="entry name" value="SLBB"/>
    <property type="match status" value="1"/>
</dbReference>
<evidence type="ECO:0000256" key="1">
    <source>
        <dbReference type="ARBA" id="ARBA00022729"/>
    </source>
</evidence>
<dbReference type="Pfam" id="PF02563">
    <property type="entry name" value="Poly_export"/>
    <property type="match status" value="1"/>
</dbReference>
<gene>
    <name evidence="6" type="ORF">CQW49_17970</name>
</gene>
<evidence type="ECO:0000313" key="6">
    <source>
        <dbReference type="EMBL" id="ATQ69554.1"/>
    </source>
</evidence>
<accession>A0A2D2D3K5</accession>
<feature type="domain" description="Polysaccharide export protein N-terminal" evidence="4">
    <location>
        <begin position="60"/>
        <end position="133"/>
    </location>
</feature>
<evidence type="ECO:0000259" key="5">
    <source>
        <dbReference type="Pfam" id="PF10531"/>
    </source>
</evidence>
<feature type="chain" id="PRO_5013561548" evidence="3">
    <location>
        <begin position="28"/>
        <end position="244"/>
    </location>
</feature>
<evidence type="ECO:0000313" key="7">
    <source>
        <dbReference type="Proteomes" id="UP000230709"/>
    </source>
</evidence>
<keyword evidence="6" id="KW-0813">Transport</keyword>
<dbReference type="GO" id="GO:0015159">
    <property type="term" value="F:polysaccharide transmembrane transporter activity"/>
    <property type="evidence" value="ECO:0007669"/>
    <property type="project" value="InterPro"/>
</dbReference>
<dbReference type="STRING" id="595536.GCA_000178815_01586"/>
<evidence type="ECO:0000256" key="3">
    <source>
        <dbReference type="SAM" id="SignalP"/>
    </source>
</evidence>
<dbReference type="AlphaFoldDB" id="A0A2D2D3K5"/>
<feature type="domain" description="Soluble ligand binding" evidence="5">
    <location>
        <begin position="140"/>
        <end position="184"/>
    </location>
</feature>
<organism evidence="6 7">
    <name type="scientific">Methylosinus trichosporium (strain ATCC 35070 / NCIMB 11131 / UNIQEM 75 / OB3b)</name>
    <dbReference type="NCBI Taxonomy" id="595536"/>
    <lineage>
        <taxon>Bacteria</taxon>
        <taxon>Pseudomonadati</taxon>
        <taxon>Pseudomonadota</taxon>
        <taxon>Alphaproteobacteria</taxon>
        <taxon>Hyphomicrobiales</taxon>
        <taxon>Methylocystaceae</taxon>
        <taxon>Methylosinus</taxon>
    </lineage>
</organism>
<proteinExistence type="predicted"/>
<feature type="region of interest" description="Disordered" evidence="2">
    <location>
        <begin position="32"/>
        <end position="51"/>
    </location>
</feature>
<keyword evidence="1 3" id="KW-0732">Signal</keyword>
<dbReference type="EMBL" id="CP023737">
    <property type="protein sequence ID" value="ATQ69554.1"/>
    <property type="molecule type" value="Genomic_DNA"/>
</dbReference>
<feature type="compositionally biased region" description="Polar residues" evidence="2">
    <location>
        <begin position="37"/>
        <end position="46"/>
    </location>
</feature>
<protein>
    <submittedName>
        <fullName evidence="6">Sugar transporter</fullName>
    </submittedName>
</protein>
<evidence type="ECO:0000256" key="2">
    <source>
        <dbReference type="SAM" id="MobiDB-lite"/>
    </source>
</evidence>
<dbReference type="Proteomes" id="UP000230709">
    <property type="component" value="Chromosome"/>
</dbReference>
<feature type="signal peptide" evidence="3">
    <location>
        <begin position="1"/>
        <end position="27"/>
    </location>
</feature>
<dbReference type="InterPro" id="IPR003715">
    <property type="entry name" value="Poly_export_N"/>
</dbReference>
<dbReference type="InterPro" id="IPR019554">
    <property type="entry name" value="Soluble_ligand-bd"/>
</dbReference>
<dbReference type="PANTHER" id="PTHR33619:SF3">
    <property type="entry name" value="POLYSACCHARIDE EXPORT PROTEIN GFCE-RELATED"/>
    <property type="match status" value="1"/>
</dbReference>
<reference evidence="7" key="1">
    <citation type="submission" date="2017-10" db="EMBL/GenBank/DDBJ databases">
        <title>Completed PacBio SMRT sequence of Methylosinus trichosporium OB3b reveals presence of a third large plasmid.</title>
        <authorList>
            <person name="Charles T.C."/>
            <person name="Lynch M.D.J."/>
            <person name="Heil J.R."/>
            <person name="Cheng J."/>
        </authorList>
    </citation>
    <scope>NUCLEOTIDE SEQUENCE [LARGE SCALE GENOMIC DNA]</scope>
    <source>
        <strain evidence="7">OB3b</strain>
    </source>
</reference>
<keyword evidence="6" id="KW-0762">Sugar transport</keyword>
<sequence>MRRRLFTRRISFASSALLCAFVSGGCATGESGFDPTPTHSTGSSSLPEPDSLKADADFTSATYRIAAQDVLEITVFGFPTLSRTVQVDGSGRVSYPLIGVVTAAGRTLNEFEAELAKKLGDRFLRSPQVSVLVKESVGLRVTVEGAARRPGVYQLKGKTTLLQALAMAEGINDVGDYTVSLMRVSGQRRITAKYDVSAIRTGQADDPLVYGGDTIVIEESAARTGLQMFKTTVPTLLNVGARAW</sequence>
<keyword evidence="7" id="KW-1185">Reference proteome</keyword>
<dbReference type="PANTHER" id="PTHR33619">
    <property type="entry name" value="POLYSACCHARIDE EXPORT PROTEIN GFCE-RELATED"/>
    <property type="match status" value="1"/>
</dbReference>
<dbReference type="KEGG" id="mtw:CQW49_17970"/>
<name>A0A2D2D3K5_METT3</name>
<dbReference type="PROSITE" id="PS51257">
    <property type="entry name" value="PROKAR_LIPOPROTEIN"/>
    <property type="match status" value="1"/>
</dbReference>